<dbReference type="InterPro" id="IPR022789">
    <property type="entry name" value="ParD"/>
</dbReference>
<keyword evidence="2" id="KW-1277">Toxin-antitoxin system</keyword>
<accession>A0ABQ4UU90</accession>
<proteinExistence type="inferred from homology"/>
<dbReference type="PANTHER" id="PTHR36582:SF2">
    <property type="entry name" value="ANTITOXIN PARD"/>
    <property type="match status" value="1"/>
</dbReference>
<dbReference type="Pfam" id="PF03693">
    <property type="entry name" value="ParD_antitoxin"/>
    <property type="match status" value="1"/>
</dbReference>
<evidence type="ECO:0000313" key="3">
    <source>
        <dbReference type="EMBL" id="GJE75903.1"/>
    </source>
</evidence>
<comment type="caution">
    <text evidence="3">The sequence shown here is derived from an EMBL/GenBank/DDBJ whole genome shotgun (WGS) entry which is preliminary data.</text>
</comment>
<reference evidence="3" key="1">
    <citation type="journal article" date="2021" name="Front. Microbiol.">
        <title>Comprehensive Comparative Genomics and Phenotyping of Methylobacterium Species.</title>
        <authorList>
            <person name="Alessa O."/>
            <person name="Ogura Y."/>
            <person name="Fujitani Y."/>
            <person name="Takami H."/>
            <person name="Hayashi T."/>
            <person name="Sahin N."/>
            <person name="Tani A."/>
        </authorList>
    </citation>
    <scope>NUCLEOTIDE SEQUENCE</scope>
    <source>
        <strain evidence="3">DSM 14458</strain>
    </source>
</reference>
<reference evidence="3" key="2">
    <citation type="submission" date="2021-08" db="EMBL/GenBank/DDBJ databases">
        <authorList>
            <person name="Tani A."/>
            <person name="Ola A."/>
            <person name="Ogura Y."/>
            <person name="Katsura K."/>
            <person name="Hayashi T."/>
        </authorList>
    </citation>
    <scope>NUCLEOTIDE SEQUENCE</scope>
    <source>
        <strain evidence="3">DSM 14458</strain>
    </source>
</reference>
<protein>
    <recommendedName>
        <fullName evidence="5">Type II toxin-antitoxin system ParD family antitoxin</fullName>
    </recommendedName>
</protein>
<evidence type="ECO:0008006" key="5">
    <source>
        <dbReference type="Google" id="ProtNLM"/>
    </source>
</evidence>
<gene>
    <name evidence="3" type="ORF">BGCPKDLD_2491</name>
</gene>
<dbReference type="EMBL" id="BPRE01000007">
    <property type="protein sequence ID" value="GJE75903.1"/>
    <property type="molecule type" value="Genomic_DNA"/>
</dbReference>
<dbReference type="SUPFAM" id="SSF47598">
    <property type="entry name" value="Ribbon-helix-helix"/>
    <property type="match status" value="1"/>
</dbReference>
<dbReference type="NCBIfam" id="TIGR02606">
    <property type="entry name" value="antidote_CC2985"/>
    <property type="match status" value="1"/>
</dbReference>
<comment type="similarity">
    <text evidence="1">Belongs to the ParD antitoxin family.</text>
</comment>
<organism evidence="3 4">
    <name type="scientific">Methylorubrum suomiense</name>
    <dbReference type="NCBI Taxonomy" id="144191"/>
    <lineage>
        <taxon>Bacteria</taxon>
        <taxon>Pseudomonadati</taxon>
        <taxon>Pseudomonadota</taxon>
        <taxon>Alphaproteobacteria</taxon>
        <taxon>Hyphomicrobiales</taxon>
        <taxon>Methylobacteriaceae</taxon>
        <taxon>Methylorubrum</taxon>
    </lineage>
</organism>
<evidence type="ECO:0000256" key="1">
    <source>
        <dbReference type="ARBA" id="ARBA00008580"/>
    </source>
</evidence>
<evidence type="ECO:0000313" key="4">
    <source>
        <dbReference type="Proteomes" id="UP001055093"/>
    </source>
</evidence>
<dbReference type="InterPro" id="IPR010985">
    <property type="entry name" value="Ribbon_hlx_hlx"/>
</dbReference>
<sequence length="83" mass="9050">MSEPVVLNPENAAFVDDLVAAGRYASIDEAVVDGIRLLRLREERLSELRTAWVEGVESGAYEPVEDVLDALAARYETRDAAGS</sequence>
<dbReference type="RefSeq" id="WP_137828085.1">
    <property type="nucleotide sequence ID" value="NZ_BPRE01000007.1"/>
</dbReference>
<dbReference type="Gene3D" id="6.10.10.120">
    <property type="entry name" value="Antitoxin ParD1-like"/>
    <property type="match status" value="1"/>
</dbReference>
<name>A0ABQ4UU90_9HYPH</name>
<keyword evidence="4" id="KW-1185">Reference proteome</keyword>
<dbReference type="Proteomes" id="UP001055093">
    <property type="component" value="Unassembled WGS sequence"/>
</dbReference>
<dbReference type="InterPro" id="IPR038296">
    <property type="entry name" value="ParD_sf"/>
</dbReference>
<dbReference type="PANTHER" id="PTHR36582">
    <property type="entry name" value="ANTITOXIN PARD"/>
    <property type="match status" value="1"/>
</dbReference>
<evidence type="ECO:0000256" key="2">
    <source>
        <dbReference type="ARBA" id="ARBA00022649"/>
    </source>
</evidence>